<dbReference type="GO" id="GO:0030115">
    <property type="term" value="C:S-layer"/>
    <property type="evidence" value="ECO:0007669"/>
    <property type="project" value="UniProtKB-SubCell"/>
</dbReference>
<comment type="caution">
    <text evidence="5">The sequence shown here is derived from an EMBL/GenBank/DDBJ whole genome shotgun (WGS) entry which is preliminary data.</text>
</comment>
<keyword evidence="3" id="KW-0812">Transmembrane</keyword>
<protein>
    <submittedName>
        <fullName evidence="5">PGF-CTERM sorting domain-containing protein</fullName>
    </submittedName>
</protein>
<feature type="compositionally biased region" description="Low complexity" evidence="2">
    <location>
        <begin position="474"/>
        <end position="483"/>
    </location>
</feature>
<evidence type="ECO:0000259" key="4">
    <source>
        <dbReference type="Pfam" id="PF18204"/>
    </source>
</evidence>
<dbReference type="InterPro" id="IPR026371">
    <property type="entry name" value="PGF_CTERM"/>
</dbReference>
<dbReference type="NCBIfam" id="TIGR04126">
    <property type="entry name" value="PGF_CTERM"/>
    <property type="match status" value="1"/>
</dbReference>
<evidence type="ECO:0000313" key="5">
    <source>
        <dbReference type="EMBL" id="MBX0297752.1"/>
    </source>
</evidence>
<evidence type="ECO:0000256" key="1">
    <source>
        <dbReference type="ARBA" id="ARBA00022729"/>
    </source>
</evidence>
<feature type="domain" description="PGF-CTERM archaeal protein-sorting signal" evidence="4">
    <location>
        <begin position="543"/>
        <end position="564"/>
    </location>
</feature>
<gene>
    <name evidence="5" type="ORF">EGH23_23045</name>
</gene>
<dbReference type="AlphaFoldDB" id="A0AAW4PI18"/>
<feature type="compositionally biased region" description="Acidic residues" evidence="2">
    <location>
        <begin position="464"/>
        <end position="473"/>
    </location>
</feature>
<feature type="compositionally biased region" description="Acidic residues" evidence="2">
    <location>
        <begin position="488"/>
        <end position="501"/>
    </location>
</feature>
<proteinExistence type="predicted"/>
<reference evidence="5 6" key="1">
    <citation type="submission" date="2021-06" db="EMBL/GenBank/DDBJ databases">
        <title>Halomicroarcula sp. a new haloarchaeum isolated from saline soil.</title>
        <authorList>
            <person name="Duran-Viseras A."/>
            <person name="Sanchez-Porro C."/>
            <person name="Ventosa A."/>
        </authorList>
    </citation>
    <scope>NUCLEOTIDE SEQUENCE [LARGE SCALE GENOMIC DNA]</scope>
    <source>
        <strain evidence="5 6">F27</strain>
    </source>
</reference>
<feature type="compositionally biased region" description="Gly residues" evidence="2">
    <location>
        <begin position="451"/>
        <end position="463"/>
    </location>
</feature>
<dbReference type="GO" id="GO:0005886">
    <property type="term" value="C:plasma membrane"/>
    <property type="evidence" value="ECO:0007669"/>
    <property type="project" value="UniProtKB-SubCell"/>
</dbReference>
<name>A0AAW4PI18_9EURY</name>
<dbReference type="Proteomes" id="UP001430455">
    <property type="component" value="Unassembled WGS sequence"/>
</dbReference>
<sequence length="566" mass="59324">MTNSKRLLTVLLTGVVLLSGAVSGVALADDQVQSNPSQIPDSQVFEISDSGQMMGWERAAFTLRTDDTDAATQIPAPGAVYGEELDDESFSDTENDGGNTKSMVRYFADDRNPIGIHQSGEPVDIAFDADRASSGNYDALYNQDRVQLVAARMKTNEGDGVPVTSDGAIELLSDVDSANENASFTMLEESASLNGEGQLNTTSSFGPGQYVVFAVVHEDGESGINVDSSELSVDGDVVLIGMDQLTVQKGPMTVDKPSNKNPGDSLTFEVNASETFDSNNDGGMTHVVAVYEKETFEESRFDSVVDTDKLGNDFSQSENLEVEHSISHVNGVANVEDGTTLNQNALSEGEVARQVEFGSIIDFIANDLNGETVRTDNITAGGEDNNDYEELDASLTVVNGENPTTDVTVDTFKNFSKGKYQYVVISMQDDNDSQLSSTTGTIKLEPERKGGGGGPPRGGGGDGNEGEDPETPETPDTPANPDTPGEPDTPDVPDNDDDTPDTPDTPATPDAPDEPGDGGDGSDGGDGGDGDAGDETPTSGDGPGFTALVAVVAIIAAALLAVRREN</sequence>
<evidence type="ECO:0000313" key="6">
    <source>
        <dbReference type="Proteomes" id="UP001430455"/>
    </source>
</evidence>
<keyword evidence="1" id="KW-0732">Signal</keyword>
<dbReference type="EMBL" id="RKLT01000027">
    <property type="protein sequence ID" value="MBX0297752.1"/>
    <property type="molecule type" value="Genomic_DNA"/>
</dbReference>
<feature type="transmembrane region" description="Helical" evidence="3">
    <location>
        <begin position="544"/>
        <end position="562"/>
    </location>
</feature>
<dbReference type="RefSeq" id="WP_220582337.1">
    <property type="nucleotide sequence ID" value="NZ_RKLT01000027.1"/>
</dbReference>
<evidence type="ECO:0000256" key="2">
    <source>
        <dbReference type="SAM" id="MobiDB-lite"/>
    </source>
</evidence>
<keyword evidence="3" id="KW-0472">Membrane</keyword>
<feature type="region of interest" description="Disordered" evidence="2">
    <location>
        <begin position="431"/>
        <end position="544"/>
    </location>
</feature>
<accession>A0AAW4PI18</accession>
<keyword evidence="3" id="KW-1133">Transmembrane helix</keyword>
<organism evidence="5 6">
    <name type="scientific">Haloarcula nitratireducens</name>
    <dbReference type="NCBI Taxonomy" id="2487749"/>
    <lineage>
        <taxon>Archaea</taxon>
        <taxon>Methanobacteriati</taxon>
        <taxon>Methanobacteriota</taxon>
        <taxon>Stenosarchaea group</taxon>
        <taxon>Halobacteria</taxon>
        <taxon>Halobacteriales</taxon>
        <taxon>Haloarculaceae</taxon>
        <taxon>Haloarcula</taxon>
    </lineage>
</organism>
<evidence type="ECO:0000256" key="3">
    <source>
        <dbReference type="SAM" id="Phobius"/>
    </source>
</evidence>
<keyword evidence="6" id="KW-1185">Reference proteome</keyword>
<dbReference type="Pfam" id="PF18204">
    <property type="entry name" value="PGF-CTERM"/>
    <property type="match status" value="1"/>
</dbReference>